<keyword evidence="1 4" id="KW-0808">Transferase</keyword>
<dbReference type="Proteomes" id="UP000431269">
    <property type="component" value="Chromosome"/>
</dbReference>
<keyword evidence="5" id="KW-1185">Reference proteome</keyword>
<evidence type="ECO:0000313" key="5">
    <source>
        <dbReference type="Proteomes" id="UP000431269"/>
    </source>
</evidence>
<gene>
    <name evidence="4" type="primary">yncA</name>
    <name evidence="4" type="ORF">DSM104635_01833</name>
</gene>
<sequence>MDVRRLTVANLAEYRALHRYGMIEAPLAMVDTEETDAAQPDEVVAAMLKRGDAWGAFLETRLVGKLSIDALPYPSLAHTFWVHAVYVHPDGRGTGASTALMRAAIDGARERGASRIALWVNGENTHAHRLYERLGFRESGRIPGGIFVGGKQCDDVLMSLVLE</sequence>
<dbReference type="PANTHER" id="PTHR43877">
    <property type="entry name" value="AMINOALKYLPHOSPHONATE N-ACETYLTRANSFERASE-RELATED-RELATED"/>
    <property type="match status" value="1"/>
</dbReference>
<dbReference type="Gene3D" id="3.40.630.30">
    <property type="match status" value="1"/>
</dbReference>
<protein>
    <submittedName>
        <fullName evidence="4">N-acyltransferase YncA</fullName>
        <ecNumber evidence="4">2.3.1.-</ecNumber>
    </submittedName>
</protein>
<dbReference type="InterPro" id="IPR000182">
    <property type="entry name" value="GNAT_dom"/>
</dbReference>
<name>A0A6I6MNT4_9CAUL</name>
<evidence type="ECO:0000259" key="3">
    <source>
        <dbReference type="PROSITE" id="PS51186"/>
    </source>
</evidence>
<evidence type="ECO:0000256" key="1">
    <source>
        <dbReference type="ARBA" id="ARBA00022679"/>
    </source>
</evidence>
<dbReference type="GO" id="GO:0016747">
    <property type="term" value="F:acyltransferase activity, transferring groups other than amino-acyl groups"/>
    <property type="evidence" value="ECO:0007669"/>
    <property type="project" value="InterPro"/>
</dbReference>
<dbReference type="SUPFAM" id="SSF55729">
    <property type="entry name" value="Acyl-CoA N-acyltransferases (Nat)"/>
    <property type="match status" value="1"/>
</dbReference>
<reference evidence="5" key="1">
    <citation type="submission" date="2019-12" db="EMBL/GenBank/DDBJ databases">
        <title>Complete genome of Terracaulis silvestris 0127_4.</title>
        <authorList>
            <person name="Vieira S."/>
            <person name="Riedel T."/>
            <person name="Sproer C."/>
            <person name="Pascual J."/>
            <person name="Boedeker C."/>
            <person name="Overmann J."/>
        </authorList>
    </citation>
    <scope>NUCLEOTIDE SEQUENCE [LARGE SCALE GENOMIC DNA]</scope>
    <source>
        <strain evidence="5">0127_4</strain>
    </source>
</reference>
<dbReference type="CDD" id="cd04301">
    <property type="entry name" value="NAT_SF"/>
    <property type="match status" value="1"/>
</dbReference>
<dbReference type="EMBL" id="CP047045">
    <property type="protein sequence ID" value="QGZ94996.1"/>
    <property type="molecule type" value="Genomic_DNA"/>
</dbReference>
<dbReference type="KEGG" id="tsv:DSM104635_01833"/>
<dbReference type="InterPro" id="IPR016181">
    <property type="entry name" value="Acyl_CoA_acyltransferase"/>
</dbReference>
<organism evidence="4 5">
    <name type="scientific">Terricaulis silvestris</name>
    <dbReference type="NCBI Taxonomy" id="2686094"/>
    <lineage>
        <taxon>Bacteria</taxon>
        <taxon>Pseudomonadati</taxon>
        <taxon>Pseudomonadota</taxon>
        <taxon>Alphaproteobacteria</taxon>
        <taxon>Caulobacterales</taxon>
        <taxon>Caulobacteraceae</taxon>
        <taxon>Terricaulis</taxon>
    </lineage>
</organism>
<dbReference type="Pfam" id="PF00583">
    <property type="entry name" value="Acetyltransf_1"/>
    <property type="match status" value="1"/>
</dbReference>
<dbReference type="PROSITE" id="PS51186">
    <property type="entry name" value="GNAT"/>
    <property type="match status" value="1"/>
</dbReference>
<keyword evidence="2 4" id="KW-0012">Acyltransferase</keyword>
<dbReference type="AlphaFoldDB" id="A0A6I6MNT4"/>
<dbReference type="EC" id="2.3.1.-" evidence="4"/>
<evidence type="ECO:0000313" key="4">
    <source>
        <dbReference type="EMBL" id="QGZ94996.1"/>
    </source>
</evidence>
<dbReference type="InterPro" id="IPR050832">
    <property type="entry name" value="Bact_Acetyltransf"/>
</dbReference>
<dbReference type="RefSeq" id="WP_158765891.1">
    <property type="nucleotide sequence ID" value="NZ_CP047045.1"/>
</dbReference>
<feature type="domain" description="N-acetyltransferase" evidence="3">
    <location>
        <begin position="1"/>
        <end position="163"/>
    </location>
</feature>
<evidence type="ECO:0000256" key="2">
    <source>
        <dbReference type="ARBA" id="ARBA00023315"/>
    </source>
</evidence>
<accession>A0A6I6MNT4</accession>
<proteinExistence type="predicted"/>